<feature type="compositionally biased region" description="Basic and acidic residues" evidence="1">
    <location>
        <begin position="145"/>
        <end position="158"/>
    </location>
</feature>
<dbReference type="RefSeq" id="WP_013489199.1">
    <property type="nucleotide sequence ID" value="NC_014829.1"/>
</dbReference>
<dbReference type="Pfam" id="PF02620">
    <property type="entry name" value="YceD"/>
    <property type="match status" value="1"/>
</dbReference>
<name>E6TTU7_EVAC2</name>
<dbReference type="STRING" id="649639.Bcell_2609"/>
<dbReference type="KEGG" id="bco:Bcell_2609"/>
<evidence type="ECO:0000313" key="2">
    <source>
        <dbReference type="EMBL" id="ADU30866.1"/>
    </source>
</evidence>
<evidence type="ECO:0008006" key="4">
    <source>
        <dbReference type="Google" id="ProtNLM"/>
    </source>
</evidence>
<sequence>MKWSVPQLLALKEKGLHIDESVNVNELKELDREIRDITPVRILGDAHITNRAATFELQLSGTMTLPCARTLNDVKYPFKIRATEIFQLDQWATFDEEDDVHEVEANTVDLLPYVKEQILLEKPLRVISDEEEGDAPASGKGWELQTKEEEQEKKIDPRLKELEKFFDNQK</sequence>
<gene>
    <name evidence="2" type="ordered locus">Bcell_2609</name>
</gene>
<protein>
    <recommendedName>
        <fullName evidence="4">DUF177 domain-containing protein</fullName>
    </recommendedName>
</protein>
<dbReference type="InterPro" id="IPR003772">
    <property type="entry name" value="YceD"/>
</dbReference>
<dbReference type="OrthoDB" id="9790372at2"/>
<organism evidence="2 3">
    <name type="scientific">Evansella cellulosilytica (strain ATCC 21833 / DSM 2522 / FERM P-1141 / JCM 9156 / N-4)</name>
    <name type="common">Bacillus cellulosilyticus</name>
    <dbReference type="NCBI Taxonomy" id="649639"/>
    <lineage>
        <taxon>Bacteria</taxon>
        <taxon>Bacillati</taxon>
        <taxon>Bacillota</taxon>
        <taxon>Bacilli</taxon>
        <taxon>Bacillales</taxon>
        <taxon>Bacillaceae</taxon>
        <taxon>Evansella</taxon>
    </lineage>
</organism>
<dbReference type="EMBL" id="CP002394">
    <property type="protein sequence ID" value="ADU30866.1"/>
    <property type="molecule type" value="Genomic_DNA"/>
</dbReference>
<accession>E6TTU7</accession>
<feature type="region of interest" description="Disordered" evidence="1">
    <location>
        <begin position="129"/>
        <end position="158"/>
    </location>
</feature>
<dbReference type="HOGENOM" id="CLU_100236_3_0_9"/>
<evidence type="ECO:0000313" key="3">
    <source>
        <dbReference type="Proteomes" id="UP000001401"/>
    </source>
</evidence>
<dbReference type="AlphaFoldDB" id="E6TTU7"/>
<dbReference type="eggNOG" id="COG1399">
    <property type="taxonomic scope" value="Bacteria"/>
</dbReference>
<reference evidence="2 3" key="1">
    <citation type="submission" date="2010-12" db="EMBL/GenBank/DDBJ databases">
        <title>Complete sequence of Bacillus cellulosilyticus DSM 2522.</title>
        <authorList>
            <consortium name="US DOE Joint Genome Institute"/>
            <person name="Lucas S."/>
            <person name="Copeland A."/>
            <person name="Lapidus A."/>
            <person name="Cheng J.-F."/>
            <person name="Bruce D."/>
            <person name="Goodwin L."/>
            <person name="Pitluck S."/>
            <person name="Chertkov O."/>
            <person name="Detter J.C."/>
            <person name="Han C."/>
            <person name="Tapia R."/>
            <person name="Land M."/>
            <person name="Hauser L."/>
            <person name="Jeffries C."/>
            <person name="Kyrpides N."/>
            <person name="Ivanova N."/>
            <person name="Mikhailova N."/>
            <person name="Brumm P."/>
            <person name="Mead D."/>
            <person name="Woyke T."/>
        </authorList>
    </citation>
    <scope>NUCLEOTIDE SEQUENCE [LARGE SCALE GENOMIC DNA]</scope>
    <source>
        <strain evidence="3">ATCC 21833 / DSM 2522 / FERM P-1141 / JCM 9156 / N-4</strain>
    </source>
</reference>
<dbReference type="Proteomes" id="UP000001401">
    <property type="component" value="Chromosome"/>
</dbReference>
<evidence type="ECO:0000256" key="1">
    <source>
        <dbReference type="SAM" id="MobiDB-lite"/>
    </source>
</evidence>
<keyword evidence="3" id="KW-1185">Reference proteome</keyword>
<proteinExistence type="predicted"/>